<gene>
    <name evidence="2" type="ORF">KUTeg_015884</name>
</gene>
<sequence length="84" mass="9953">MYATAQMEERLSQFIERNTNLETVFESDAITRFLHHQVLELARDCLDKSQAKLITTSYFYEISDSLEKLLEDVRYFLNLVKCLL</sequence>
<dbReference type="InterPro" id="IPR023142">
    <property type="entry name" value="MAST_pre-PK_dom_sf"/>
</dbReference>
<accession>A0ABQ9EKH5</accession>
<evidence type="ECO:0000313" key="3">
    <source>
        <dbReference type="Proteomes" id="UP001217089"/>
    </source>
</evidence>
<evidence type="ECO:0000313" key="2">
    <source>
        <dbReference type="EMBL" id="KAJ8305339.1"/>
    </source>
</evidence>
<dbReference type="SUPFAM" id="SSF140482">
    <property type="entry name" value="MAST3 pre-PK domain-like"/>
    <property type="match status" value="1"/>
</dbReference>
<proteinExistence type="predicted"/>
<dbReference type="Gene3D" id="1.20.1480.20">
    <property type="entry name" value="MAST3 pre-PK domain-like"/>
    <property type="match status" value="1"/>
</dbReference>
<dbReference type="InterPro" id="IPR015022">
    <property type="entry name" value="MAST_pre-PK_dom"/>
</dbReference>
<feature type="domain" description="Microtubule-associated serine/threonine-protein kinase pre-PK" evidence="1">
    <location>
        <begin position="3"/>
        <end position="73"/>
    </location>
</feature>
<dbReference type="Proteomes" id="UP001217089">
    <property type="component" value="Unassembled WGS sequence"/>
</dbReference>
<reference evidence="2 3" key="1">
    <citation type="submission" date="2022-12" db="EMBL/GenBank/DDBJ databases">
        <title>Chromosome-level genome of Tegillarca granosa.</title>
        <authorList>
            <person name="Kim J."/>
        </authorList>
    </citation>
    <scope>NUCLEOTIDE SEQUENCE [LARGE SCALE GENOMIC DNA]</scope>
    <source>
        <strain evidence="2">Teg-2019</strain>
        <tissue evidence="2">Adductor muscle</tissue>
    </source>
</reference>
<dbReference type="EMBL" id="JARBDR010000813">
    <property type="protein sequence ID" value="KAJ8305339.1"/>
    <property type="molecule type" value="Genomic_DNA"/>
</dbReference>
<name>A0ABQ9EKH5_TEGGR</name>
<organism evidence="2 3">
    <name type="scientific">Tegillarca granosa</name>
    <name type="common">Malaysian cockle</name>
    <name type="synonym">Anadara granosa</name>
    <dbReference type="NCBI Taxonomy" id="220873"/>
    <lineage>
        <taxon>Eukaryota</taxon>
        <taxon>Metazoa</taxon>
        <taxon>Spiralia</taxon>
        <taxon>Lophotrochozoa</taxon>
        <taxon>Mollusca</taxon>
        <taxon>Bivalvia</taxon>
        <taxon>Autobranchia</taxon>
        <taxon>Pteriomorphia</taxon>
        <taxon>Arcoida</taxon>
        <taxon>Arcoidea</taxon>
        <taxon>Arcidae</taxon>
        <taxon>Tegillarca</taxon>
    </lineage>
</organism>
<evidence type="ECO:0000259" key="1">
    <source>
        <dbReference type="Pfam" id="PF08926"/>
    </source>
</evidence>
<dbReference type="Pfam" id="PF08926">
    <property type="entry name" value="DUF1908"/>
    <property type="match status" value="1"/>
</dbReference>
<protein>
    <recommendedName>
        <fullName evidence="1">Microtubule-associated serine/threonine-protein kinase pre-PK domain-containing protein</fullName>
    </recommendedName>
</protein>
<comment type="caution">
    <text evidence="2">The sequence shown here is derived from an EMBL/GenBank/DDBJ whole genome shotgun (WGS) entry which is preliminary data.</text>
</comment>
<keyword evidence="3" id="KW-1185">Reference proteome</keyword>